<dbReference type="RefSeq" id="WP_179660518.1">
    <property type="nucleotide sequence ID" value="NZ_JACBZR010000001.1"/>
</dbReference>
<evidence type="ECO:0000313" key="2">
    <source>
        <dbReference type="EMBL" id="NYI80314.1"/>
    </source>
</evidence>
<dbReference type="EMBL" id="JACBZR010000001">
    <property type="protein sequence ID" value="NYI80314.1"/>
    <property type="molecule type" value="Genomic_DNA"/>
</dbReference>
<evidence type="ECO:0000256" key="1">
    <source>
        <dbReference type="SAM" id="MobiDB-lite"/>
    </source>
</evidence>
<keyword evidence="3" id="KW-1185">Reference proteome</keyword>
<dbReference type="Proteomes" id="UP000564496">
    <property type="component" value="Unassembled WGS sequence"/>
</dbReference>
<sequence>MQVEFRPAGGTALQLDYEIFTHLLRPGTDPPAIRSALGSVPPGLTDLLDALRSPDLTVTVDVSTAPTRRRHRFAYASSSGAALIAVNDSTLRLVPASRAFAASGLAQAVSLRPFPGDRTGPAEPADDQTITDLVAQDQARRSSALAQLRSDLAWRIRAAGDRQLDLTAAVRRDALLVSADGGPGLTPTSSTAVFRRLTRLTTLPGLPGLPDKPSEPQRLSGATGSPA</sequence>
<dbReference type="AlphaFoldDB" id="A0A7Z0IUK6"/>
<name>A0A7Z0IUK6_9ACTN</name>
<proteinExistence type="predicted"/>
<comment type="caution">
    <text evidence="2">The sequence shown here is derived from an EMBL/GenBank/DDBJ whole genome shotgun (WGS) entry which is preliminary data.</text>
</comment>
<evidence type="ECO:0000313" key="3">
    <source>
        <dbReference type="Proteomes" id="UP000564496"/>
    </source>
</evidence>
<feature type="region of interest" description="Disordered" evidence="1">
    <location>
        <begin position="204"/>
        <end position="227"/>
    </location>
</feature>
<protein>
    <recommendedName>
        <fullName evidence="4">ESX secretion-associated protein EspG</fullName>
    </recommendedName>
</protein>
<gene>
    <name evidence="2" type="ORF">BJ988_004962</name>
</gene>
<evidence type="ECO:0008006" key="4">
    <source>
        <dbReference type="Google" id="ProtNLM"/>
    </source>
</evidence>
<reference evidence="2 3" key="1">
    <citation type="submission" date="2020-07" db="EMBL/GenBank/DDBJ databases">
        <title>Sequencing the genomes of 1000 actinobacteria strains.</title>
        <authorList>
            <person name="Klenk H.-P."/>
        </authorList>
    </citation>
    <scope>NUCLEOTIDE SEQUENCE [LARGE SCALE GENOMIC DNA]</scope>
    <source>
        <strain evidence="2 3">DSM 26487</strain>
    </source>
</reference>
<accession>A0A7Z0IUK6</accession>
<organism evidence="2 3">
    <name type="scientific">Nocardioides panzhihuensis</name>
    <dbReference type="NCBI Taxonomy" id="860243"/>
    <lineage>
        <taxon>Bacteria</taxon>
        <taxon>Bacillati</taxon>
        <taxon>Actinomycetota</taxon>
        <taxon>Actinomycetes</taxon>
        <taxon>Propionibacteriales</taxon>
        <taxon>Nocardioidaceae</taxon>
        <taxon>Nocardioides</taxon>
    </lineage>
</organism>